<dbReference type="InterPro" id="IPR005490">
    <property type="entry name" value="LD_TPept_cat_dom"/>
</dbReference>
<feature type="signal peptide" evidence="1">
    <location>
        <begin position="1"/>
        <end position="18"/>
    </location>
</feature>
<proteinExistence type="predicted"/>
<feature type="chain" id="PRO_5020856242" evidence="1">
    <location>
        <begin position="19"/>
        <end position="258"/>
    </location>
</feature>
<dbReference type="EMBL" id="SUKA01000003">
    <property type="protein sequence ID" value="TJY65592.1"/>
    <property type="molecule type" value="Genomic_DNA"/>
</dbReference>
<dbReference type="InterPro" id="IPR032676">
    <property type="entry name" value="YkuD_2"/>
</dbReference>
<dbReference type="PANTHER" id="PTHR38477:SF1">
    <property type="entry name" value="MUREIN L,D-TRANSPEPTIDASE CATALYTIC DOMAIN FAMILY PROTEIN"/>
    <property type="match status" value="1"/>
</dbReference>
<evidence type="ECO:0000313" key="2">
    <source>
        <dbReference type="EMBL" id="TJY65592.1"/>
    </source>
</evidence>
<comment type="caution">
    <text evidence="2">The sequence shown here is derived from an EMBL/GenBank/DDBJ whole genome shotgun (WGS) entry which is preliminary data.</text>
</comment>
<evidence type="ECO:0000313" key="3">
    <source>
        <dbReference type="Proteomes" id="UP000309872"/>
    </source>
</evidence>
<dbReference type="RefSeq" id="WP_136820721.1">
    <property type="nucleotide sequence ID" value="NZ_BMJX01000003.1"/>
</dbReference>
<reference evidence="2 3" key="1">
    <citation type="submission" date="2019-04" db="EMBL/GenBank/DDBJ databases">
        <title>Sphingobacterium olei sp. nov., isolated from oil-contaminated soil.</title>
        <authorList>
            <person name="Liu B."/>
        </authorList>
    </citation>
    <scope>NUCLEOTIDE SEQUENCE [LARGE SCALE GENOMIC DNA]</scope>
    <source>
        <strain evidence="2 3">Y3L14</strain>
    </source>
</reference>
<dbReference type="GO" id="GO:0016740">
    <property type="term" value="F:transferase activity"/>
    <property type="evidence" value="ECO:0007669"/>
    <property type="project" value="InterPro"/>
</dbReference>
<keyword evidence="1" id="KW-0732">Signal</keyword>
<sequence>MKNLLFILITTWFFTNFANQNNSLKTVNTPIPTDTIIGNTDDSTEIEKLYSAIKLEGTLKFDAFEQAMIGYENLPIKNKNIITVIDFTLPSTDKRMYVIDLKNKKLLYHSIVSHGRNSGEKYAKSFSNKHGSYQSSLGFYVTENTYQGGNGYSLVINGLERGINDQAKPRAVVIHGADYCSNAVIASTGRLGRSYGCPALPRGVTKPIINTIKEGTMLFIYADNKDYIAQSKVLHSVKRGLLAQHEIEQTTNSNISLN</sequence>
<accession>A0A4U0H5J8</accession>
<dbReference type="Proteomes" id="UP000309872">
    <property type="component" value="Unassembled WGS sequence"/>
</dbReference>
<evidence type="ECO:0000256" key="1">
    <source>
        <dbReference type="SAM" id="SignalP"/>
    </source>
</evidence>
<dbReference type="OrthoDB" id="9815195at2"/>
<dbReference type="CDD" id="cd16913">
    <property type="entry name" value="YkuD_like"/>
    <property type="match status" value="1"/>
</dbReference>
<keyword evidence="3" id="KW-1185">Reference proteome</keyword>
<protein>
    <submittedName>
        <fullName evidence="2">Murein L,D-transpeptidase catalytic domain family protein</fullName>
    </submittedName>
</protein>
<dbReference type="AlphaFoldDB" id="A0A4U0H5J8"/>
<dbReference type="Pfam" id="PF13645">
    <property type="entry name" value="YkuD_2"/>
    <property type="match status" value="1"/>
</dbReference>
<dbReference type="PANTHER" id="PTHR38477">
    <property type="entry name" value="HYPOTHETICAL EXPORTED PROTEIN"/>
    <property type="match status" value="1"/>
</dbReference>
<name>A0A4U0H5J8_9SPHI</name>
<gene>
    <name evidence="2" type="ORF">FAZ19_10680</name>
</gene>
<organism evidence="2 3">
    <name type="scientific">Sphingobacterium alkalisoli</name>
    <dbReference type="NCBI Taxonomy" id="1874115"/>
    <lineage>
        <taxon>Bacteria</taxon>
        <taxon>Pseudomonadati</taxon>
        <taxon>Bacteroidota</taxon>
        <taxon>Sphingobacteriia</taxon>
        <taxon>Sphingobacteriales</taxon>
        <taxon>Sphingobacteriaceae</taxon>
        <taxon>Sphingobacterium</taxon>
    </lineage>
</organism>